<evidence type="ECO:0000313" key="11">
    <source>
        <dbReference type="EMBL" id="CAG9335298.1"/>
    </source>
</evidence>
<organism evidence="11 12">
    <name type="scientific">Blepharisma stoltei</name>
    <dbReference type="NCBI Taxonomy" id="1481888"/>
    <lineage>
        <taxon>Eukaryota</taxon>
        <taxon>Sar</taxon>
        <taxon>Alveolata</taxon>
        <taxon>Ciliophora</taxon>
        <taxon>Postciliodesmatophora</taxon>
        <taxon>Heterotrichea</taxon>
        <taxon>Heterotrichida</taxon>
        <taxon>Blepharismidae</taxon>
        <taxon>Blepharisma</taxon>
    </lineage>
</organism>
<evidence type="ECO:0008006" key="13">
    <source>
        <dbReference type="Google" id="ProtNLM"/>
    </source>
</evidence>
<feature type="region of interest" description="Disordered" evidence="10">
    <location>
        <begin position="56"/>
        <end position="115"/>
    </location>
</feature>
<evidence type="ECO:0000313" key="12">
    <source>
        <dbReference type="Proteomes" id="UP001162131"/>
    </source>
</evidence>
<accession>A0AAU9KC78</accession>
<keyword evidence="4" id="KW-0597">Phosphoprotein</keyword>
<keyword evidence="7" id="KW-0206">Cytoskeleton</keyword>
<dbReference type="InterPro" id="IPR009290">
    <property type="entry name" value="Radial_spoke_3"/>
</dbReference>
<dbReference type="AlphaFoldDB" id="A0AAU9KC78"/>
<feature type="coiled-coil region" evidence="9">
    <location>
        <begin position="191"/>
        <end position="236"/>
    </location>
</feature>
<dbReference type="PANTHER" id="PTHR21648">
    <property type="entry name" value="FLAGELLAR RADIAL SPOKE PROTEIN 3"/>
    <property type="match status" value="1"/>
</dbReference>
<feature type="region of interest" description="Disordered" evidence="10">
    <location>
        <begin position="1"/>
        <end position="30"/>
    </location>
</feature>
<keyword evidence="3" id="KW-0963">Cytoplasm</keyword>
<evidence type="ECO:0000256" key="5">
    <source>
        <dbReference type="ARBA" id="ARBA00022846"/>
    </source>
</evidence>
<sequence>MAALTGDYQFSSEPRAVKARNTKYREPEEGQASVNIMWDKRVVRGNTYAAMIVPSNAPQELEKTQKKFTKSDGLQKQATEEKDREIHTPEPVEGRKHEEAQTENMPEELSDKPKEFEIETQTDYLMDRPPTPLFMPKKIGEDVITQVEDGELFDFDLEVAPILEVLIGKSLEQGRMEVLEEEELEAMRKHQREFEQKRNAKLIEVQRLEAEELRRRDEAERRKVQARTRKEQLQFAHKKYLARILAKKYLNRLGNNAITYLRDAGIFSDPREVAFHDQLIPWLSIESLASLNEENAIIAFLEEATQEAKNMLIEQHKKAIEKEYSRRREAQENEIKAQQEDEARKKHRVELRIIRQKEREIAALRAKIEEKIVNTGAVVDNAAQQVYSDIDGRQATNIIGTPGGLFGELLQFFSAIEEATEFALSQEQINLLFYDFLLHCLRAPTVIYNNIRAEPLAEFIKTFGKPSLTHQNIHLAGDDIKNKILAYLINVENSVPRTTLTLFWQNANEFGIRQGLFEGLLTAFFSALILKDADAAHPNPLRPKVEIRPTELPEQGQEIALIKIVIPRRVPEPPLGEEDQEPGSPKEVEISDRALMINPTSDDMSVFVIHQAAQRVIRADLCQWVRNVRGYENIDMERLKAVLAEKTEFRESKLISMLCPDVPVFDFEFN</sequence>
<name>A0AAU9KC78_9CILI</name>
<evidence type="ECO:0000256" key="7">
    <source>
        <dbReference type="ARBA" id="ARBA00023212"/>
    </source>
</evidence>
<evidence type="ECO:0000256" key="2">
    <source>
        <dbReference type="ARBA" id="ARBA00006737"/>
    </source>
</evidence>
<keyword evidence="6" id="KW-0969">Cilium</keyword>
<feature type="coiled-coil region" evidence="9">
    <location>
        <begin position="291"/>
        <end position="374"/>
    </location>
</feature>
<dbReference type="Pfam" id="PF06098">
    <property type="entry name" value="Radial_spoke_3"/>
    <property type="match status" value="1"/>
</dbReference>
<dbReference type="EMBL" id="CAJZBQ010000062">
    <property type="protein sequence ID" value="CAG9335298.1"/>
    <property type="molecule type" value="Genomic_DNA"/>
</dbReference>
<keyword evidence="12" id="KW-1185">Reference proteome</keyword>
<reference evidence="11" key="1">
    <citation type="submission" date="2021-09" db="EMBL/GenBank/DDBJ databases">
        <authorList>
            <consortium name="AG Swart"/>
            <person name="Singh M."/>
            <person name="Singh A."/>
            <person name="Seah K."/>
            <person name="Emmerich C."/>
        </authorList>
    </citation>
    <scope>NUCLEOTIDE SEQUENCE</scope>
    <source>
        <strain evidence="11">ATCC30299</strain>
    </source>
</reference>
<evidence type="ECO:0000256" key="10">
    <source>
        <dbReference type="SAM" id="MobiDB-lite"/>
    </source>
</evidence>
<evidence type="ECO:0000256" key="8">
    <source>
        <dbReference type="ARBA" id="ARBA00023273"/>
    </source>
</evidence>
<keyword evidence="9" id="KW-0175">Coiled coil</keyword>
<evidence type="ECO:0000256" key="1">
    <source>
        <dbReference type="ARBA" id="ARBA00004611"/>
    </source>
</evidence>
<protein>
    <recommendedName>
        <fullName evidence="13">Radial spoke protein 3</fullName>
    </recommendedName>
</protein>
<dbReference type="Proteomes" id="UP001162131">
    <property type="component" value="Unassembled WGS sequence"/>
</dbReference>
<evidence type="ECO:0000256" key="3">
    <source>
        <dbReference type="ARBA" id="ARBA00022490"/>
    </source>
</evidence>
<gene>
    <name evidence="11" type="ORF">BSTOLATCC_MIC63775</name>
</gene>
<comment type="subcellular location">
    <subcellularLocation>
        <location evidence="1">Cytoplasm</location>
        <location evidence="1">Cytoskeleton</location>
        <location evidence="1">Flagellum axoneme</location>
    </subcellularLocation>
</comment>
<evidence type="ECO:0000256" key="9">
    <source>
        <dbReference type="SAM" id="Coils"/>
    </source>
</evidence>
<comment type="similarity">
    <text evidence="2">Belongs to the flagellar radial spoke RSP3 family.</text>
</comment>
<evidence type="ECO:0000256" key="6">
    <source>
        <dbReference type="ARBA" id="ARBA00023069"/>
    </source>
</evidence>
<proteinExistence type="inferred from homology"/>
<evidence type="ECO:0000256" key="4">
    <source>
        <dbReference type="ARBA" id="ARBA00022553"/>
    </source>
</evidence>
<comment type="caution">
    <text evidence="11">The sequence shown here is derived from an EMBL/GenBank/DDBJ whole genome shotgun (WGS) entry which is preliminary data.</text>
</comment>
<feature type="compositionally biased region" description="Basic and acidic residues" evidence="10">
    <location>
        <begin position="78"/>
        <end position="100"/>
    </location>
</feature>
<dbReference type="PANTHER" id="PTHR21648:SF0">
    <property type="entry name" value="RADIAL SPOKE HEAD PROTEIN 3 HOMOLOG"/>
    <property type="match status" value="1"/>
</dbReference>
<keyword evidence="8" id="KW-0966">Cell projection</keyword>
<dbReference type="GO" id="GO:0005929">
    <property type="term" value="C:cilium"/>
    <property type="evidence" value="ECO:0007669"/>
    <property type="project" value="TreeGrafter"/>
</dbReference>
<keyword evidence="5" id="KW-0282">Flagellum</keyword>